<dbReference type="InterPro" id="IPR050064">
    <property type="entry name" value="IGPS_HisA/HisF"/>
</dbReference>
<comment type="similarity">
    <text evidence="1 5">Belongs to the HisA/HisF family.</text>
</comment>
<dbReference type="Gene3D" id="3.20.20.70">
    <property type="entry name" value="Aldolase class I"/>
    <property type="match status" value="1"/>
</dbReference>
<dbReference type="RefSeq" id="WP_173128969.1">
    <property type="nucleotide sequence ID" value="NZ_JABRWJ010000008.1"/>
</dbReference>
<keyword evidence="2 5" id="KW-0028">Amino-acid biosynthesis</keyword>
<dbReference type="InterPro" id="IPR013785">
    <property type="entry name" value="Aldolase_TIM"/>
</dbReference>
<reference evidence="6 7" key="1">
    <citation type="submission" date="2020-05" db="EMBL/GenBank/DDBJ databases">
        <title>Aquincola sp. isolate from soil.</title>
        <authorList>
            <person name="Han J."/>
            <person name="Kim D.-U."/>
        </authorList>
    </citation>
    <scope>NUCLEOTIDE SEQUENCE [LARGE SCALE GENOMIC DNA]</scope>
    <source>
        <strain evidence="6 7">S2</strain>
    </source>
</reference>
<dbReference type="InterPro" id="IPR011060">
    <property type="entry name" value="RibuloseP-bd_barrel"/>
</dbReference>
<evidence type="ECO:0000256" key="3">
    <source>
        <dbReference type="ARBA" id="ARBA00023102"/>
    </source>
</evidence>
<evidence type="ECO:0000256" key="5">
    <source>
        <dbReference type="RuleBase" id="RU003657"/>
    </source>
</evidence>
<dbReference type="InterPro" id="IPR006062">
    <property type="entry name" value="His_biosynth"/>
</dbReference>
<evidence type="ECO:0000313" key="7">
    <source>
        <dbReference type="Proteomes" id="UP000737171"/>
    </source>
</evidence>
<dbReference type="Proteomes" id="UP000737171">
    <property type="component" value="Unassembled WGS sequence"/>
</dbReference>
<evidence type="ECO:0000256" key="1">
    <source>
        <dbReference type="ARBA" id="ARBA00009667"/>
    </source>
</evidence>
<evidence type="ECO:0008006" key="8">
    <source>
        <dbReference type="Google" id="ProtNLM"/>
    </source>
</evidence>
<name>A0ABX2EP06_9BURK</name>
<gene>
    <name evidence="6" type="ORF">HLB44_25000</name>
</gene>
<keyword evidence="7" id="KW-1185">Reference proteome</keyword>
<evidence type="ECO:0000256" key="2">
    <source>
        <dbReference type="ARBA" id="ARBA00022605"/>
    </source>
</evidence>
<proteinExistence type="inferred from homology"/>
<organism evidence="6 7">
    <name type="scientific">Pseudaquabacterium terrae</name>
    <dbReference type="NCBI Taxonomy" id="2732868"/>
    <lineage>
        <taxon>Bacteria</taxon>
        <taxon>Pseudomonadati</taxon>
        <taxon>Pseudomonadota</taxon>
        <taxon>Betaproteobacteria</taxon>
        <taxon>Burkholderiales</taxon>
        <taxon>Sphaerotilaceae</taxon>
        <taxon>Pseudaquabacterium</taxon>
    </lineage>
</organism>
<dbReference type="SUPFAM" id="SSF51366">
    <property type="entry name" value="Ribulose-phoshate binding barrel"/>
    <property type="match status" value="1"/>
</dbReference>
<dbReference type="PANTHER" id="PTHR21235">
    <property type="entry name" value="IMIDAZOLE GLYCEROL PHOSPHATE SYNTHASE SUBUNIT HISF/H IGP SYNTHASE SUBUNIT HISF/H"/>
    <property type="match status" value="1"/>
</dbReference>
<comment type="pathway">
    <text evidence="4">Amino-acid biosynthesis.</text>
</comment>
<accession>A0ABX2EP06</accession>
<dbReference type="PANTHER" id="PTHR21235:SF2">
    <property type="entry name" value="IMIDAZOLE GLYCEROL PHOSPHATE SYNTHASE HISHF"/>
    <property type="match status" value="1"/>
</dbReference>
<comment type="caution">
    <text evidence="6">The sequence shown here is derived from an EMBL/GenBank/DDBJ whole genome shotgun (WGS) entry which is preliminary data.</text>
</comment>
<keyword evidence="3 5" id="KW-0368">Histidine biosynthesis</keyword>
<sequence length="257" mass="28000">MIKKRLVGVVTVKDGWAVQSMGFERHLPMGKPEVVIENLDRWGADEILVQCIDRTRQNLGPDLKLLERISRKGLSTPLIYVGGIRSVEEGVAAVQAGAERIGIDTLLREDPATAAALAEPLGAQALIAMLPLSIKDGKLTWLDHRHARSTAIGAETTAVLKAGAISEALVIDWKHEGQREGFDTRLLDRFPVANMPLIAFGGLSDADQLRAVLERPNVVAAGIGNFLAYREHAVQQFKQQLLGLPLRPPTYAEPAWA</sequence>
<dbReference type="EMBL" id="JABRWJ010000008">
    <property type="protein sequence ID" value="NRF70271.1"/>
    <property type="molecule type" value="Genomic_DNA"/>
</dbReference>
<evidence type="ECO:0000313" key="6">
    <source>
        <dbReference type="EMBL" id="NRF70271.1"/>
    </source>
</evidence>
<dbReference type="Pfam" id="PF00977">
    <property type="entry name" value="His_biosynth"/>
    <property type="match status" value="1"/>
</dbReference>
<evidence type="ECO:0000256" key="4">
    <source>
        <dbReference type="ARBA" id="ARBA00029440"/>
    </source>
</evidence>
<protein>
    <recommendedName>
        <fullName evidence="8">Imidazole glycerol phosphate synthase subunit HisF</fullName>
    </recommendedName>
</protein>